<keyword evidence="1" id="KW-0732">Signal</keyword>
<name>A0AAU7FDT1_9NEIS</name>
<dbReference type="PANTHER" id="PTHR35936">
    <property type="entry name" value="MEMBRANE-BOUND LYTIC MUREIN TRANSGLYCOSYLASE F"/>
    <property type="match status" value="1"/>
</dbReference>
<dbReference type="InterPro" id="IPR001638">
    <property type="entry name" value="Solute-binding_3/MltF_N"/>
</dbReference>
<dbReference type="EMBL" id="CP157355">
    <property type="protein sequence ID" value="XBM02200.1"/>
    <property type="molecule type" value="Genomic_DNA"/>
</dbReference>
<dbReference type="AlphaFoldDB" id="A0AAU7FDT1"/>
<dbReference type="SUPFAM" id="SSF53850">
    <property type="entry name" value="Periplasmic binding protein-like II"/>
    <property type="match status" value="1"/>
</dbReference>
<evidence type="ECO:0000313" key="3">
    <source>
        <dbReference type="EMBL" id="XBM02200.1"/>
    </source>
</evidence>
<evidence type="ECO:0000259" key="2">
    <source>
        <dbReference type="Pfam" id="PF00497"/>
    </source>
</evidence>
<dbReference type="PANTHER" id="PTHR35936:SF38">
    <property type="entry name" value="GLUTAMINE-BINDING PERIPLASMIC PROTEIN"/>
    <property type="match status" value="1"/>
</dbReference>
<gene>
    <name evidence="3" type="ORF">ABHF33_08015</name>
</gene>
<sequence>MDRCLIFFTILMLTRLAEAQDCTLIMGYRTTDRLPYIEAAPNNSGLYLELYAEASRRIGCQLKVIREPKNRIMESVKNGRIDFYPGLIFSPERAKDFFFVPNGLPSQQVALTRSGLPLMSSLQSMRGKTLIMAMGGAYKHAIQYGINLRTPPELEVAKGIEFIEEGKGDVYVDELSSLSFYLKDYPKKDRLMLHPNCCGGPSHFTMGVSRKSKNARYIPNPEFDPFHEISVENDPIKLALDSPLGRFSQAVLQLSKDGFTAKLYKQYYSIDMPKIPENN</sequence>
<reference evidence="3" key="1">
    <citation type="submission" date="2024-05" db="EMBL/GenBank/DDBJ databases">
        <authorList>
            <person name="Yang L."/>
            <person name="Pan L."/>
        </authorList>
    </citation>
    <scope>NUCLEOTIDE SEQUENCE</scope>
    <source>
        <strain evidence="3">FCG-7</strain>
    </source>
</reference>
<dbReference type="Gene3D" id="3.40.190.10">
    <property type="entry name" value="Periplasmic binding protein-like II"/>
    <property type="match status" value="2"/>
</dbReference>
<proteinExistence type="predicted"/>
<protein>
    <submittedName>
        <fullName evidence="3">Transporter substrate-binding domain-containing protein</fullName>
    </submittedName>
</protein>
<dbReference type="RefSeq" id="WP_348946473.1">
    <property type="nucleotide sequence ID" value="NZ_CP157355.1"/>
</dbReference>
<evidence type="ECO:0000256" key="1">
    <source>
        <dbReference type="ARBA" id="ARBA00022729"/>
    </source>
</evidence>
<feature type="domain" description="Solute-binding protein family 3/N-terminal" evidence="2">
    <location>
        <begin position="36"/>
        <end position="268"/>
    </location>
</feature>
<dbReference type="KEGG" id="cmav:ABHF33_08015"/>
<organism evidence="3">
    <name type="scientific">Chitinibacter mangrovi</name>
    <dbReference type="NCBI Taxonomy" id="3153927"/>
    <lineage>
        <taxon>Bacteria</taxon>
        <taxon>Pseudomonadati</taxon>
        <taxon>Pseudomonadota</taxon>
        <taxon>Betaproteobacteria</taxon>
        <taxon>Neisseriales</taxon>
        <taxon>Chitinibacteraceae</taxon>
        <taxon>Chitinibacter</taxon>
    </lineage>
</organism>
<accession>A0AAU7FDT1</accession>
<dbReference type="Pfam" id="PF00497">
    <property type="entry name" value="SBP_bac_3"/>
    <property type="match status" value="1"/>
</dbReference>